<keyword evidence="3" id="KW-1185">Reference proteome</keyword>
<reference evidence="2" key="1">
    <citation type="submission" date="2021-07" db="EMBL/GenBank/DDBJ databases">
        <authorList>
            <person name="Catto M.A."/>
            <person name="Jacobson A."/>
            <person name="Kennedy G."/>
            <person name="Labadie P."/>
            <person name="Hunt B.G."/>
            <person name="Srinivasan R."/>
        </authorList>
    </citation>
    <scope>NUCLEOTIDE SEQUENCE</scope>
    <source>
        <strain evidence="2">PL_HMW_Pooled</strain>
        <tissue evidence="2">Head</tissue>
    </source>
</reference>
<dbReference type="EMBL" id="JAHWGI010001412">
    <property type="protein sequence ID" value="KAK3930851.1"/>
    <property type="molecule type" value="Genomic_DNA"/>
</dbReference>
<protein>
    <submittedName>
        <fullName evidence="2">Protein MCM10-like protein</fullName>
    </submittedName>
</protein>
<evidence type="ECO:0000313" key="2">
    <source>
        <dbReference type="EMBL" id="KAK3930851.1"/>
    </source>
</evidence>
<dbReference type="Proteomes" id="UP001219518">
    <property type="component" value="Unassembled WGS sequence"/>
</dbReference>
<organism evidence="2 3">
    <name type="scientific">Frankliniella fusca</name>
    <dbReference type="NCBI Taxonomy" id="407009"/>
    <lineage>
        <taxon>Eukaryota</taxon>
        <taxon>Metazoa</taxon>
        <taxon>Ecdysozoa</taxon>
        <taxon>Arthropoda</taxon>
        <taxon>Hexapoda</taxon>
        <taxon>Insecta</taxon>
        <taxon>Pterygota</taxon>
        <taxon>Neoptera</taxon>
        <taxon>Paraneoptera</taxon>
        <taxon>Thysanoptera</taxon>
        <taxon>Terebrantia</taxon>
        <taxon>Thripoidea</taxon>
        <taxon>Thripidae</taxon>
        <taxon>Frankliniella</taxon>
    </lineage>
</organism>
<name>A0AAE1I0X2_9NEOP</name>
<proteinExistence type="predicted"/>
<feature type="region of interest" description="Disordered" evidence="1">
    <location>
        <begin position="46"/>
        <end position="65"/>
    </location>
</feature>
<reference evidence="2" key="2">
    <citation type="journal article" date="2023" name="BMC Genomics">
        <title>Pest status, molecular evolution, and epigenetic factors derived from the genome assembly of Frankliniella fusca, a thysanopteran phytovirus vector.</title>
        <authorList>
            <person name="Catto M.A."/>
            <person name="Labadie P.E."/>
            <person name="Jacobson A.L."/>
            <person name="Kennedy G.G."/>
            <person name="Srinivasan R."/>
            <person name="Hunt B.G."/>
        </authorList>
    </citation>
    <scope>NUCLEOTIDE SEQUENCE</scope>
    <source>
        <strain evidence="2">PL_HMW_Pooled</strain>
    </source>
</reference>
<comment type="caution">
    <text evidence="2">The sequence shown here is derived from an EMBL/GenBank/DDBJ whole genome shotgun (WGS) entry which is preliminary data.</text>
</comment>
<evidence type="ECO:0000313" key="3">
    <source>
        <dbReference type="Proteomes" id="UP001219518"/>
    </source>
</evidence>
<dbReference type="AlphaFoldDB" id="A0AAE1I0X2"/>
<evidence type="ECO:0000256" key="1">
    <source>
        <dbReference type="SAM" id="MobiDB-lite"/>
    </source>
</evidence>
<gene>
    <name evidence="2" type="ORF">KUF71_024208</name>
</gene>
<accession>A0AAE1I0X2</accession>
<sequence>MKRYGWESLGINHSGNHLRGAVFSAVTTDHRGSARCTADNCTPVTEDEANKGPHQGPVASDRRPAHRVQTGAVCYGTRQQDCVSVAKLAFTSRLSQKRFGGIGKGSNLRESELVSPDIAWSGELVNTLHPADPGSERYLPWGQGKTGKPPNDDKYLIYPPLFRTPSTPEAAAPRPPPGAAESVVPIIGLRNPHPRQAAAVAKGIVLGANSNKGGCVLTEEAQKVDAASHGRLQKLINLEIRV</sequence>